<dbReference type="Proteomes" id="UP000653305">
    <property type="component" value="Unassembled WGS sequence"/>
</dbReference>
<proteinExistence type="predicted"/>
<organism evidence="5 6">
    <name type="scientific">Phtheirospermum japonicum</name>
    <dbReference type="NCBI Taxonomy" id="374723"/>
    <lineage>
        <taxon>Eukaryota</taxon>
        <taxon>Viridiplantae</taxon>
        <taxon>Streptophyta</taxon>
        <taxon>Embryophyta</taxon>
        <taxon>Tracheophyta</taxon>
        <taxon>Spermatophyta</taxon>
        <taxon>Magnoliopsida</taxon>
        <taxon>eudicotyledons</taxon>
        <taxon>Gunneridae</taxon>
        <taxon>Pentapetalae</taxon>
        <taxon>asterids</taxon>
        <taxon>lamiids</taxon>
        <taxon>Lamiales</taxon>
        <taxon>Orobanchaceae</taxon>
        <taxon>Orobanchaceae incertae sedis</taxon>
        <taxon>Phtheirospermum</taxon>
    </lineage>
</organism>
<dbReference type="FunFam" id="3.30.70.330:FF:000003">
    <property type="entry name" value="Polyadenylate-binding protein"/>
    <property type="match status" value="1"/>
</dbReference>
<keyword evidence="2 3" id="KW-0694">RNA-binding</keyword>
<accession>A0A830CW23</accession>
<evidence type="ECO:0000313" key="6">
    <source>
        <dbReference type="Proteomes" id="UP000653305"/>
    </source>
</evidence>
<dbReference type="PROSITE" id="PS50102">
    <property type="entry name" value="RRM"/>
    <property type="match status" value="3"/>
</dbReference>
<keyword evidence="6" id="KW-1185">Reference proteome</keyword>
<dbReference type="InterPro" id="IPR003954">
    <property type="entry name" value="RRM_euk-type"/>
</dbReference>
<dbReference type="Pfam" id="PF00076">
    <property type="entry name" value="RRM_1"/>
    <property type="match status" value="3"/>
</dbReference>
<dbReference type="InterPro" id="IPR035979">
    <property type="entry name" value="RBD_domain_sf"/>
</dbReference>
<sequence>MEVLNFTPLNGKCIRISYYNSDPTLRITGVGNLFVKNLGEEMDQKSLYNMFSPFGNIISCKLATDPSGHSKGYGFIQYSTEEASRNAMNQLNGSLLNGRELYVGPFVSKRDRETSNVFVKNLSSTTTECDLKTTFAPFGSITSVVVMRDENGNSKCFGFVSFEKEEDADKAIQGLNGKKWYVGRAQKKSEREKELKLLHEKEARERSLGQNNLYVKNLDDKIDNEKLNELFSPFGTITSCKVP</sequence>
<evidence type="ECO:0000256" key="1">
    <source>
        <dbReference type="ARBA" id="ARBA00022737"/>
    </source>
</evidence>
<evidence type="ECO:0000313" key="5">
    <source>
        <dbReference type="EMBL" id="GFQ04091.1"/>
    </source>
</evidence>
<gene>
    <name evidence="5" type="ORF">PHJA_002553000</name>
</gene>
<dbReference type="EMBL" id="BMAC01000907">
    <property type="protein sequence ID" value="GFQ04091.1"/>
    <property type="molecule type" value="Genomic_DNA"/>
</dbReference>
<evidence type="ECO:0000259" key="4">
    <source>
        <dbReference type="PROSITE" id="PS50102"/>
    </source>
</evidence>
<name>A0A830CW23_9LAMI</name>
<dbReference type="SUPFAM" id="SSF54928">
    <property type="entry name" value="RNA-binding domain, RBD"/>
    <property type="match status" value="2"/>
</dbReference>
<dbReference type="Gene3D" id="3.30.70.330">
    <property type="match status" value="3"/>
</dbReference>
<dbReference type="PANTHER" id="PTHR24012">
    <property type="entry name" value="RNA BINDING PROTEIN"/>
    <property type="match status" value="1"/>
</dbReference>
<reference evidence="5" key="1">
    <citation type="submission" date="2020-07" db="EMBL/GenBank/DDBJ databases">
        <title>Ethylene signaling mediates host invasion by parasitic plants.</title>
        <authorList>
            <person name="Yoshida S."/>
        </authorList>
    </citation>
    <scope>NUCLEOTIDE SEQUENCE</scope>
    <source>
        <strain evidence="5">Okayama</strain>
    </source>
</reference>
<dbReference type="SMART" id="SM00360">
    <property type="entry name" value="RRM"/>
    <property type="match status" value="2"/>
</dbReference>
<evidence type="ECO:0000256" key="3">
    <source>
        <dbReference type="PROSITE-ProRule" id="PRU00176"/>
    </source>
</evidence>
<dbReference type="OrthoDB" id="1928326at2759"/>
<protein>
    <submittedName>
        <fullName evidence="5">Polyadenylate-binding protein 2</fullName>
    </submittedName>
</protein>
<feature type="domain" description="RRM" evidence="4">
    <location>
        <begin position="115"/>
        <end position="202"/>
    </location>
</feature>
<comment type="caution">
    <text evidence="5">The sequence shown here is derived from an EMBL/GenBank/DDBJ whole genome shotgun (WGS) entry which is preliminary data.</text>
</comment>
<keyword evidence="1" id="KW-0677">Repeat</keyword>
<dbReference type="AlphaFoldDB" id="A0A830CW23"/>
<dbReference type="InterPro" id="IPR012677">
    <property type="entry name" value="Nucleotide-bd_a/b_plait_sf"/>
</dbReference>
<feature type="domain" description="RRM" evidence="4">
    <location>
        <begin position="31"/>
        <end position="108"/>
    </location>
</feature>
<feature type="domain" description="RRM" evidence="4">
    <location>
        <begin position="211"/>
        <end position="243"/>
    </location>
</feature>
<dbReference type="SMART" id="SM00361">
    <property type="entry name" value="RRM_1"/>
    <property type="match status" value="2"/>
</dbReference>
<dbReference type="GO" id="GO:0003723">
    <property type="term" value="F:RNA binding"/>
    <property type="evidence" value="ECO:0007669"/>
    <property type="project" value="UniProtKB-UniRule"/>
</dbReference>
<evidence type="ECO:0000256" key="2">
    <source>
        <dbReference type="ARBA" id="ARBA00022884"/>
    </source>
</evidence>
<dbReference type="InterPro" id="IPR000504">
    <property type="entry name" value="RRM_dom"/>
</dbReference>